<reference evidence="1 2" key="1">
    <citation type="submission" date="2017-02" db="EMBL/GenBank/DDBJ databases">
        <authorList>
            <person name="Peterson S.W."/>
        </authorList>
    </citation>
    <scope>NUCLEOTIDE SEQUENCE [LARGE SCALE GENOMIC DNA]</scope>
    <source>
        <strain evidence="1 2">DSM 22323</strain>
    </source>
</reference>
<dbReference type="EMBL" id="FUYZ01000009">
    <property type="protein sequence ID" value="SKC02167.1"/>
    <property type="molecule type" value="Genomic_DNA"/>
</dbReference>
<dbReference type="STRING" id="619805.SAMN05660477_02465"/>
<evidence type="ECO:0000313" key="1">
    <source>
        <dbReference type="EMBL" id="SKC02167.1"/>
    </source>
</evidence>
<name>A0A1T5G1E5_9FLAO</name>
<keyword evidence="2" id="KW-1185">Reference proteome</keyword>
<protein>
    <submittedName>
        <fullName evidence="1">Uncharacterized protein</fullName>
    </submittedName>
</protein>
<organism evidence="1 2">
    <name type="scientific">Soonwooa buanensis</name>
    <dbReference type="NCBI Taxonomy" id="619805"/>
    <lineage>
        <taxon>Bacteria</taxon>
        <taxon>Pseudomonadati</taxon>
        <taxon>Bacteroidota</taxon>
        <taxon>Flavobacteriia</taxon>
        <taxon>Flavobacteriales</taxon>
        <taxon>Weeksellaceae</taxon>
        <taxon>Chryseobacterium group</taxon>
        <taxon>Soonwooa</taxon>
    </lineage>
</organism>
<proteinExistence type="predicted"/>
<sequence>MKKNDTLALKTLKPKKETIAFLLNFSKSYEVVKLKNGSALGMIKN</sequence>
<accession>A0A1T5G1E5</accession>
<evidence type="ECO:0000313" key="2">
    <source>
        <dbReference type="Proteomes" id="UP000191112"/>
    </source>
</evidence>
<dbReference type="Proteomes" id="UP000191112">
    <property type="component" value="Unassembled WGS sequence"/>
</dbReference>
<dbReference type="AlphaFoldDB" id="A0A1T5G1E5"/>
<gene>
    <name evidence="1" type="ORF">SAMN05660477_02465</name>
</gene>
<dbReference type="RefSeq" id="WP_185116719.1">
    <property type="nucleotide sequence ID" value="NZ_FUYZ01000009.1"/>
</dbReference>